<dbReference type="Gene3D" id="3.10.350.10">
    <property type="entry name" value="LysM domain"/>
    <property type="match status" value="1"/>
</dbReference>
<gene>
    <name evidence="3" type="ORF">C8261_03455</name>
</gene>
<feature type="chain" id="PRO_5015488395" description="LysM domain-containing protein" evidence="1">
    <location>
        <begin position="26"/>
        <end position="530"/>
    </location>
</feature>
<evidence type="ECO:0000256" key="1">
    <source>
        <dbReference type="SAM" id="SignalP"/>
    </source>
</evidence>
<dbReference type="GO" id="GO:0016989">
    <property type="term" value="F:sigma factor antagonist activity"/>
    <property type="evidence" value="ECO:0007669"/>
    <property type="project" value="TreeGrafter"/>
</dbReference>
<dbReference type="Gene3D" id="2.60.120.1440">
    <property type="match status" value="1"/>
</dbReference>
<evidence type="ECO:0000313" key="4">
    <source>
        <dbReference type="Proteomes" id="UP000241193"/>
    </source>
</evidence>
<evidence type="ECO:0000259" key="2">
    <source>
        <dbReference type="PROSITE" id="PS51782"/>
    </source>
</evidence>
<dbReference type="OrthoDB" id="9813091at2"/>
<dbReference type="InterPro" id="IPR013783">
    <property type="entry name" value="Ig-like_fold"/>
</dbReference>
<dbReference type="EMBL" id="PZKC01000002">
    <property type="protein sequence ID" value="PTD97744.1"/>
    <property type="molecule type" value="Genomic_DNA"/>
</dbReference>
<dbReference type="InterPro" id="IPR018392">
    <property type="entry name" value="LysM"/>
</dbReference>
<dbReference type="Pfam" id="PF04773">
    <property type="entry name" value="FecR"/>
    <property type="match status" value="1"/>
</dbReference>
<feature type="signal peptide" evidence="1">
    <location>
        <begin position="1"/>
        <end position="25"/>
    </location>
</feature>
<feature type="domain" description="LysM" evidence="2">
    <location>
        <begin position="29"/>
        <end position="76"/>
    </location>
</feature>
<organism evidence="3 4">
    <name type="scientific">Pseudothauera lacus</name>
    <dbReference type="NCBI Taxonomy" id="2136175"/>
    <lineage>
        <taxon>Bacteria</taxon>
        <taxon>Pseudomonadati</taxon>
        <taxon>Pseudomonadota</taxon>
        <taxon>Betaproteobacteria</taxon>
        <taxon>Rhodocyclales</taxon>
        <taxon>Zoogloeaceae</taxon>
        <taxon>Pseudothauera</taxon>
    </lineage>
</organism>
<dbReference type="InterPro" id="IPR006860">
    <property type="entry name" value="FecR"/>
</dbReference>
<dbReference type="PANTHER" id="PTHR30273">
    <property type="entry name" value="PERIPLASMIC SIGNAL SENSOR AND SIGMA FACTOR ACTIVATOR FECR-RELATED"/>
    <property type="match status" value="1"/>
</dbReference>
<sequence length="530" mass="56116">MTACRRILVLLALSLSMALPTLARAADEIRYRVVAGDTLIGIGERFLTRPQAWPRLQALNGIEDPYRIPVGTELRIPRALLRPEPRVARVVALRGEAFADGLALAEGAEVAAGAELRTAADAHLVLAFPDGALVALPAASSARLQALHGYRLAPGEEVRVRVHDGRVEATVPPQRGPAARFRVDTPTAVIGVRGTAFRVAASPQGSRAEVTEGRVAVQAGGRQRELAAGFGVLAAADGRLGAARALPSAPAVDGLPDFFDDPLPRFALPLSAGVAAWRYQLAASADFIKVLGEHAGSAEARFPGLPDGDYFLRVRAITADGLEGHDAVHAFRLKARPEPPFLAEPAAAGKVAAGSVAFSWSGAPEAARYRLQIAAAEGFAAPLVDRADIAATAVEHALDAGEYQWRVASLRADGDQGPWSPAAALAVRPPAELTEAPQIAGDTLVFRWNGEAGQVYDYQFAGDEAFTQVRAEGRVVEPGVELPRPGPETYFMRVRAIDADGFVGAWSGAQRVVVPADFPWWMLFLPLLAL</sequence>
<protein>
    <recommendedName>
        <fullName evidence="2">LysM domain-containing protein</fullName>
    </recommendedName>
</protein>
<dbReference type="PANTHER" id="PTHR30273:SF2">
    <property type="entry name" value="PROTEIN FECR"/>
    <property type="match status" value="1"/>
</dbReference>
<dbReference type="AlphaFoldDB" id="A0A2T4IIZ2"/>
<dbReference type="Pfam" id="PF01476">
    <property type="entry name" value="LysM"/>
    <property type="match status" value="1"/>
</dbReference>
<dbReference type="PIRSF" id="PIRSF029644">
    <property type="entry name" value="UCP029644"/>
    <property type="match status" value="1"/>
</dbReference>
<dbReference type="InterPro" id="IPR016930">
    <property type="entry name" value="UCP029644"/>
</dbReference>
<reference evidence="3 4" key="2">
    <citation type="submission" date="2018-04" db="EMBL/GenBank/DDBJ databases">
        <title>Thauera lacus sp. nov., isolated from an saline lake in Inner Mongolia, China.</title>
        <authorList>
            <person name="Liang Q.-Y."/>
        </authorList>
    </citation>
    <scope>NUCLEOTIDE SEQUENCE [LARGE SCALE GENOMIC DNA]</scope>
    <source>
        <strain evidence="3 4">D20</strain>
    </source>
</reference>
<keyword evidence="1" id="KW-0732">Signal</keyword>
<dbReference type="Proteomes" id="UP000241193">
    <property type="component" value="Unassembled WGS sequence"/>
</dbReference>
<dbReference type="PROSITE" id="PS51782">
    <property type="entry name" value="LYSM"/>
    <property type="match status" value="1"/>
</dbReference>
<name>A0A2T4IIZ2_9RHOO</name>
<dbReference type="SUPFAM" id="SSF54106">
    <property type="entry name" value="LysM domain"/>
    <property type="match status" value="1"/>
</dbReference>
<dbReference type="InterPro" id="IPR012373">
    <property type="entry name" value="Ferrdict_sens_TM"/>
</dbReference>
<dbReference type="SMART" id="SM00257">
    <property type="entry name" value="LysM"/>
    <property type="match status" value="1"/>
</dbReference>
<dbReference type="Gene3D" id="2.60.40.10">
    <property type="entry name" value="Immunoglobulins"/>
    <property type="match status" value="2"/>
</dbReference>
<dbReference type="CDD" id="cd00118">
    <property type="entry name" value="LysM"/>
    <property type="match status" value="1"/>
</dbReference>
<dbReference type="InterPro" id="IPR036779">
    <property type="entry name" value="LysM_dom_sf"/>
</dbReference>
<evidence type="ECO:0000313" key="3">
    <source>
        <dbReference type="EMBL" id="PTD97744.1"/>
    </source>
</evidence>
<keyword evidence="4" id="KW-1185">Reference proteome</keyword>
<dbReference type="RefSeq" id="WP_107492264.1">
    <property type="nucleotide sequence ID" value="NZ_PZKC01000002.1"/>
</dbReference>
<proteinExistence type="predicted"/>
<accession>A0A2T4IIZ2</accession>
<reference evidence="3 4" key="1">
    <citation type="submission" date="2018-03" db="EMBL/GenBank/DDBJ databases">
        <authorList>
            <person name="Keele B.F."/>
        </authorList>
    </citation>
    <scope>NUCLEOTIDE SEQUENCE [LARGE SCALE GENOMIC DNA]</scope>
    <source>
        <strain evidence="3 4">D20</strain>
    </source>
</reference>
<comment type="caution">
    <text evidence="3">The sequence shown here is derived from an EMBL/GenBank/DDBJ whole genome shotgun (WGS) entry which is preliminary data.</text>
</comment>